<organism evidence="1 2">
    <name type="scientific">Bacteroides graminisolvens</name>
    <dbReference type="NCBI Taxonomy" id="477666"/>
    <lineage>
        <taxon>Bacteria</taxon>
        <taxon>Pseudomonadati</taxon>
        <taxon>Bacteroidota</taxon>
        <taxon>Bacteroidia</taxon>
        <taxon>Bacteroidales</taxon>
        <taxon>Bacteroidaceae</taxon>
        <taxon>Bacteroides</taxon>
    </lineage>
</organism>
<dbReference type="InterPro" id="IPR025503">
    <property type="entry name" value="DUF4391"/>
</dbReference>
<protein>
    <recommendedName>
        <fullName evidence="3">DUF4391 domain-containing protein</fullName>
    </recommendedName>
</protein>
<name>A0A3D2SJV1_9BACE</name>
<dbReference type="Pfam" id="PF14335">
    <property type="entry name" value="DUF4391"/>
    <property type="match status" value="1"/>
</dbReference>
<dbReference type="EMBL" id="DPVG01000390">
    <property type="protein sequence ID" value="HCK25186.1"/>
    <property type="molecule type" value="Genomic_DNA"/>
</dbReference>
<reference evidence="1 2" key="1">
    <citation type="journal article" date="2018" name="Nat. Biotechnol.">
        <title>A standardized bacterial taxonomy based on genome phylogeny substantially revises the tree of life.</title>
        <authorList>
            <person name="Parks D.H."/>
            <person name="Chuvochina M."/>
            <person name="Waite D.W."/>
            <person name="Rinke C."/>
            <person name="Skarshewski A."/>
            <person name="Chaumeil P.A."/>
            <person name="Hugenholtz P."/>
        </authorList>
    </citation>
    <scope>NUCLEOTIDE SEQUENCE [LARGE SCALE GENOMIC DNA]</scope>
    <source>
        <strain evidence="1">UBA9667</strain>
    </source>
</reference>
<sequence>MIEYFNIPSGALINTPISKKLFAEKAPLSSGEKRLLREEIEKLTMKGLLQTRTIGLAAYMDEEQAYDQIIIAEVSIKNPTKAMPVATMIQKAFPAPMFLVIHCGESFCVNWCLKRINQSDKTRRVMEEQQITRFFVPEGDDSIIRAWLPSLDIARIRCNSLKELFEALANRLLMLAVSDEAGIYLESDRQKTEQYRVLLEQLNTNRMEQKRITAEVKAETQFNLRLKLTTKLKELQQQEKILKNQLI</sequence>
<evidence type="ECO:0000313" key="2">
    <source>
        <dbReference type="Proteomes" id="UP000263098"/>
    </source>
</evidence>
<dbReference type="AlphaFoldDB" id="A0A3D2SJV1"/>
<evidence type="ECO:0000313" key="1">
    <source>
        <dbReference type="EMBL" id="HCK25186.1"/>
    </source>
</evidence>
<accession>A0A3D2SJV1</accession>
<comment type="caution">
    <text evidence="1">The sequence shown here is derived from an EMBL/GenBank/DDBJ whole genome shotgun (WGS) entry which is preliminary data.</text>
</comment>
<dbReference type="Proteomes" id="UP000263098">
    <property type="component" value="Unassembled WGS sequence"/>
</dbReference>
<evidence type="ECO:0008006" key="3">
    <source>
        <dbReference type="Google" id="ProtNLM"/>
    </source>
</evidence>
<gene>
    <name evidence="1" type="ORF">DHW31_10520</name>
</gene>
<proteinExistence type="predicted"/>